<dbReference type="KEGG" id="lgi:LOTGIDRAFT_172578"/>
<organism evidence="6 7">
    <name type="scientific">Lottia gigantea</name>
    <name type="common">Giant owl limpet</name>
    <dbReference type="NCBI Taxonomy" id="225164"/>
    <lineage>
        <taxon>Eukaryota</taxon>
        <taxon>Metazoa</taxon>
        <taxon>Spiralia</taxon>
        <taxon>Lophotrochozoa</taxon>
        <taxon>Mollusca</taxon>
        <taxon>Gastropoda</taxon>
        <taxon>Patellogastropoda</taxon>
        <taxon>Lottioidea</taxon>
        <taxon>Lottiidae</taxon>
        <taxon>Lottia</taxon>
    </lineage>
</organism>
<dbReference type="InterPro" id="IPR045860">
    <property type="entry name" value="Snake_toxin-like_sf"/>
</dbReference>
<name>V4CHL8_LOTGI</name>
<dbReference type="OMA" id="FQFYWKF"/>
<evidence type="ECO:0000259" key="5">
    <source>
        <dbReference type="Pfam" id="PF01064"/>
    </source>
</evidence>
<evidence type="ECO:0000313" key="6">
    <source>
        <dbReference type="EMBL" id="ESP01630.1"/>
    </source>
</evidence>
<feature type="chain" id="PRO_5004719916" description="Activin types I and II receptor domain-containing protein" evidence="4">
    <location>
        <begin position="22"/>
        <end position="161"/>
    </location>
</feature>
<evidence type="ECO:0000256" key="4">
    <source>
        <dbReference type="SAM" id="SignalP"/>
    </source>
</evidence>
<dbReference type="CDD" id="cd23618">
    <property type="entry name" value="TFP_LU_ECD_Wit"/>
    <property type="match status" value="1"/>
</dbReference>
<sequence length="161" mass="17674">MCRNIGVTIFLLWLNIIKVHSENICAFSDKSYRATGLVNDDDTDNAVKYSDGTGTIGDKSLYGGEILPDNKTIRCVEEKTYCFTLWSTDANNKSQISVIKQGCWIGGDVCTSNNCLSETAPKPIPTTNSSQQSKFCCCTGHLCNENMTDIYIPSLHTTAIP</sequence>
<gene>
    <name evidence="6" type="ORF">LOTGIDRAFT_172578</name>
</gene>
<dbReference type="RefSeq" id="XP_009047714.1">
    <property type="nucleotide sequence ID" value="XM_009049466.1"/>
</dbReference>
<dbReference type="GO" id="GO:0016020">
    <property type="term" value="C:membrane"/>
    <property type="evidence" value="ECO:0007669"/>
    <property type="project" value="UniProtKB-SubCell"/>
</dbReference>
<feature type="signal peptide" evidence="4">
    <location>
        <begin position="1"/>
        <end position="21"/>
    </location>
</feature>
<dbReference type="HOGENOM" id="CLU_1647936_0_0_1"/>
<dbReference type="AlphaFoldDB" id="V4CHL8"/>
<dbReference type="GO" id="GO:0004675">
    <property type="term" value="F:transmembrane receptor protein serine/threonine kinase activity"/>
    <property type="evidence" value="ECO:0007669"/>
    <property type="project" value="InterPro"/>
</dbReference>
<dbReference type="Pfam" id="PF01064">
    <property type="entry name" value="Activin_recp"/>
    <property type="match status" value="1"/>
</dbReference>
<dbReference type="CTD" id="20242129"/>
<keyword evidence="7" id="KW-1185">Reference proteome</keyword>
<evidence type="ECO:0000256" key="1">
    <source>
        <dbReference type="ARBA" id="ARBA00004370"/>
    </source>
</evidence>
<keyword evidence="3" id="KW-0472">Membrane</keyword>
<dbReference type="EMBL" id="KB200454">
    <property type="protein sequence ID" value="ESP01630.1"/>
    <property type="molecule type" value="Genomic_DNA"/>
</dbReference>
<evidence type="ECO:0000313" key="7">
    <source>
        <dbReference type="Proteomes" id="UP000030746"/>
    </source>
</evidence>
<keyword evidence="2 4" id="KW-0732">Signal</keyword>
<accession>V4CHL8</accession>
<evidence type="ECO:0000256" key="3">
    <source>
        <dbReference type="ARBA" id="ARBA00023136"/>
    </source>
</evidence>
<dbReference type="GeneID" id="20242129"/>
<reference evidence="6 7" key="1">
    <citation type="journal article" date="2013" name="Nature">
        <title>Insights into bilaterian evolution from three spiralian genomes.</title>
        <authorList>
            <person name="Simakov O."/>
            <person name="Marletaz F."/>
            <person name="Cho S.J."/>
            <person name="Edsinger-Gonzales E."/>
            <person name="Havlak P."/>
            <person name="Hellsten U."/>
            <person name="Kuo D.H."/>
            <person name="Larsson T."/>
            <person name="Lv J."/>
            <person name="Arendt D."/>
            <person name="Savage R."/>
            <person name="Osoegawa K."/>
            <person name="de Jong P."/>
            <person name="Grimwood J."/>
            <person name="Chapman J.A."/>
            <person name="Shapiro H."/>
            <person name="Aerts A."/>
            <person name="Otillar R.P."/>
            <person name="Terry A.Y."/>
            <person name="Boore J.L."/>
            <person name="Grigoriev I.V."/>
            <person name="Lindberg D.R."/>
            <person name="Seaver E.C."/>
            <person name="Weisblat D.A."/>
            <person name="Putnam N.H."/>
            <person name="Rokhsar D.S."/>
        </authorList>
    </citation>
    <scope>NUCLEOTIDE SEQUENCE [LARGE SCALE GENOMIC DNA]</scope>
</reference>
<protein>
    <recommendedName>
        <fullName evidence="5">Activin types I and II receptor domain-containing protein</fullName>
    </recommendedName>
</protein>
<dbReference type="SUPFAM" id="SSF57302">
    <property type="entry name" value="Snake toxin-like"/>
    <property type="match status" value="1"/>
</dbReference>
<dbReference type="OrthoDB" id="669224at2759"/>
<dbReference type="STRING" id="225164.V4CHL8"/>
<comment type="subcellular location">
    <subcellularLocation>
        <location evidence="1">Membrane</location>
    </subcellularLocation>
</comment>
<proteinExistence type="predicted"/>
<dbReference type="Gene3D" id="2.10.60.10">
    <property type="entry name" value="CD59"/>
    <property type="match status" value="1"/>
</dbReference>
<dbReference type="Proteomes" id="UP000030746">
    <property type="component" value="Unassembled WGS sequence"/>
</dbReference>
<feature type="domain" description="Activin types I and II receptor" evidence="5">
    <location>
        <begin position="71"/>
        <end position="146"/>
    </location>
</feature>
<dbReference type="InterPro" id="IPR000472">
    <property type="entry name" value="Activin_recp"/>
</dbReference>
<evidence type="ECO:0000256" key="2">
    <source>
        <dbReference type="ARBA" id="ARBA00022729"/>
    </source>
</evidence>
<feature type="non-terminal residue" evidence="6">
    <location>
        <position position="161"/>
    </location>
</feature>